<dbReference type="Proteomes" id="UP000228934">
    <property type="component" value="Unassembled WGS sequence"/>
</dbReference>
<dbReference type="AlphaFoldDB" id="A0A2G9RY84"/>
<reference evidence="2" key="1">
    <citation type="journal article" date="2017" name="Nat. Commun.">
        <title>The North American bullfrog draft genome provides insight into hormonal regulation of long noncoding RNA.</title>
        <authorList>
            <person name="Hammond S.A."/>
            <person name="Warren R.L."/>
            <person name="Vandervalk B.P."/>
            <person name="Kucuk E."/>
            <person name="Khan H."/>
            <person name="Gibb E.A."/>
            <person name="Pandoh P."/>
            <person name="Kirk H."/>
            <person name="Zhao Y."/>
            <person name="Jones M."/>
            <person name="Mungall A.J."/>
            <person name="Coope R."/>
            <person name="Pleasance S."/>
            <person name="Moore R.A."/>
            <person name="Holt R.A."/>
            <person name="Round J.M."/>
            <person name="Ohora S."/>
            <person name="Walle B.V."/>
            <person name="Veldhoen N."/>
            <person name="Helbing C.C."/>
            <person name="Birol I."/>
        </authorList>
    </citation>
    <scope>NUCLEOTIDE SEQUENCE [LARGE SCALE GENOMIC DNA]</scope>
</reference>
<name>A0A2G9RY84_AQUCT</name>
<accession>A0A2G9RY84</accession>
<evidence type="ECO:0000313" key="2">
    <source>
        <dbReference type="Proteomes" id="UP000228934"/>
    </source>
</evidence>
<organism evidence="1 2">
    <name type="scientific">Aquarana catesbeiana</name>
    <name type="common">American bullfrog</name>
    <name type="synonym">Rana catesbeiana</name>
    <dbReference type="NCBI Taxonomy" id="8400"/>
    <lineage>
        <taxon>Eukaryota</taxon>
        <taxon>Metazoa</taxon>
        <taxon>Chordata</taxon>
        <taxon>Craniata</taxon>
        <taxon>Vertebrata</taxon>
        <taxon>Euteleostomi</taxon>
        <taxon>Amphibia</taxon>
        <taxon>Batrachia</taxon>
        <taxon>Anura</taxon>
        <taxon>Neobatrachia</taxon>
        <taxon>Ranoidea</taxon>
        <taxon>Ranidae</taxon>
        <taxon>Aquarana</taxon>
    </lineage>
</organism>
<sequence>MGPNDRPPTYELASEVFSSMEEHCKRKLMLVALNNDCRGKDTLISLLTPLPTKTQKYVLRNQHK</sequence>
<protein>
    <submittedName>
        <fullName evidence="1">Uncharacterized protein</fullName>
    </submittedName>
</protein>
<keyword evidence="2" id="KW-1185">Reference proteome</keyword>
<proteinExistence type="predicted"/>
<evidence type="ECO:0000313" key="1">
    <source>
        <dbReference type="EMBL" id="PIO32859.1"/>
    </source>
</evidence>
<gene>
    <name evidence="1" type="ORF">AB205_0042500</name>
</gene>
<dbReference type="EMBL" id="KV928745">
    <property type="protein sequence ID" value="PIO32859.1"/>
    <property type="molecule type" value="Genomic_DNA"/>
</dbReference>